<evidence type="ECO:0000259" key="1">
    <source>
        <dbReference type="Pfam" id="PF08443"/>
    </source>
</evidence>
<name>A0ABD5T6C5_9EURY</name>
<keyword evidence="2" id="KW-0436">Ligase</keyword>
<organism evidence="2 3">
    <name type="scientific">Halorubrum pallidum</name>
    <dbReference type="NCBI Taxonomy" id="1526114"/>
    <lineage>
        <taxon>Archaea</taxon>
        <taxon>Methanobacteriati</taxon>
        <taxon>Methanobacteriota</taxon>
        <taxon>Stenosarchaea group</taxon>
        <taxon>Halobacteria</taxon>
        <taxon>Halobacteriales</taxon>
        <taxon>Haloferacaceae</taxon>
        <taxon>Halorubrum</taxon>
    </lineage>
</organism>
<evidence type="ECO:0000313" key="2">
    <source>
        <dbReference type="EMBL" id="MFC6771116.1"/>
    </source>
</evidence>
<reference evidence="2 3" key="1">
    <citation type="journal article" date="2019" name="Int. J. Syst. Evol. Microbiol.">
        <title>The Global Catalogue of Microorganisms (GCM) 10K type strain sequencing project: providing services to taxonomists for standard genome sequencing and annotation.</title>
        <authorList>
            <consortium name="The Broad Institute Genomics Platform"/>
            <consortium name="The Broad Institute Genome Sequencing Center for Infectious Disease"/>
            <person name="Wu L."/>
            <person name="Ma J."/>
        </authorList>
    </citation>
    <scope>NUCLEOTIDE SEQUENCE [LARGE SCALE GENOMIC DNA]</scope>
    <source>
        <strain evidence="2 3">PJ61</strain>
    </source>
</reference>
<dbReference type="Proteomes" id="UP001596274">
    <property type="component" value="Unassembled WGS sequence"/>
</dbReference>
<dbReference type="AlphaFoldDB" id="A0ABD5T6C5"/>
<evidence type="ECO:0000313" key="3">
    <source>
        <dbReference type="Proteomes" id="UP001596274"/>
    </source>
</evidence>
<comment type="caution">
    <text evidence="2">The sequence shown here is derived from an EMBL/GenBank/DDBJ whole genome shotgun (WGS) entry which is preliminary data.</text>
</comment>
<sequence>GDEARDLAERAASTLDIDYLGVDLLEADGRLVVNETNARPTVDAAEKYEPGFYDRLAAVIRRTADEREN</sequence>
<dbReference type="SUPFAM" id="SSF56059">
    <property type="entry name" value="Glutathione synthetase ATP-binding domain-like"/>
    <property type="match status" value="1"/>
</dbReference>
<proteinExistence type="predicted"/>
<feature type="domain" description="ATP-grasp fold RimK-type" evidence="1">
    <location>
        <begin position="2"/>
        <end position="48"/>
    </location>
</feature>
<dbReference type="GO" id="GO:0016874">
    <property type="term" value="F:ligase activity"/>
    <property type="evidence" value="ECO:0007669"/>
    <property type="project" value="UniProtKB-KW"/>
</dbReference>
<dbReference type="EMBL" id="JBHSWT010000270">
    <property type="protein sequence ID" value="MFC6771116.1"/>
    <property type="molecule type" value="Genomic_DNA"/>
</dbReference>
<dbReference type="Gene3D" id="3.30.470.20">
    <property type="entry name" value="ATP-grasp fold, B domain"/>
    <property type="match status" value="1"/>
</dbReference>
<keyword evidence="3" id="KW-1185">Reference proteome</keyword>
<protein>
    <submittedName>
        <fullName evidence="2">RimK family alpha-L-glutamate ligase</fullName>
    </submittedName>
</protein>
<feature type="non-terminal residue" evidence="2">
    <location>
        <position position="1"/>
    </location>
</feature>
<gene>
    <name evidence="2" type="ORF">ACFQDD_06235</name>
</gene>
<dbReference type="Pfam" id="PF08443">
    <property type="entry name" value="RimK"/>
    <property type="match status" value="1"/>
</dbReference>
<dbReference type="InterPro" id="IPR013651">
    <property type="entry name" value="ATP-grasp_RimK-type"/>
</dbReference>
<accession>A0ABD5T6C5</accession>